<dbReference type="EMBL" id="FOUY01000004">
    <property type="protein sequence ID" value="SFM89625.1"/>
    <property type="molecule type" value="Genomic_DNA"/>
</dbReference>
<evidence type="ECO:0000256" key="4">
    <source>
        <dbReference type="SAM" id="MobiDB-lite"/>
    </source>
</evidence>
<dbReference type="Pfam" id="PF00561">
    <property type="entry name" value="Abhydrolase_1"/>
    <property type="match status" value="1"/>
</dbReference>
<dbReference type="Proteomes" id="UP000199614">
    <property type="component" value="Unassembled WGS sequence"/>
</dbReference>
<feature type="region of interest" description="Disordered" evidence="4">
    <location>
        <begin position="1"/>
        <end position="32"/>
    </location>
</feature>
<name>A0A1I4UL24_PSUAM</name>
<evidence type="ECO:0000259" key="5">
    <source>
        <dbReference type="Pfam" id="PF00561"/>
    </source>
</evidence>
<reference evidence="6 7" key="1">
    <citation type="submission" date="2016-10" db="EMBL/GenBank/DDBJ databases">
        <authorList>
            <person name="de Groot N.N."/>
        </authorList>
    </citation>
    <scope>NUCLEOTIDE SEQUENCE [LARGE SCALE GENOMIC DNA]</scope>
    <source>
        <strain evidence="6 7">CGMCC 4.1877</strain>
    </source>
</reference>
<accession>A0A1I4UL24</accession>
<dbReference type="PANTHER" id="PTHR43248:SF29">
    <property type="entry name" value="TRIPEPTIDYL AMINOPEPTIDASE"/>
    <property type="match status" value="1"/>
</dbReference>
<feature type="domain" description="AB hydrolase-1" evidence="5">
    <location>
        <begin position="163"/>
        <end position="522"/>
    </location>
</feature>
<dbReference type="GO" id="GO:0016787">
    <property type="term" value="F:hydrolase activity"/>
    <property type="evidence" value="ECO:0007669"/>
    <property type="project" value="UniProtKB-KW"/>
</dbReference>
<keyword evidence="3 6" id="KW-0378">Hydrolase</keyword>
<dbReference type="PANTHER" id="PTHR43248">
    <property type="entry name" value="2-SUCCINYL-6-HYDROXY-2,4-CYCLOHEXADIENE-1-CARBOXYLATE SYNTHASE"/>
    <property type="match status" value="1"/>
</dbReference>
<keyword evidence="7" id="KW-1185">Reference proteome</keyword>
<evidence type="ECO:0000256" key="3">
    <source>
        <dbReference type="ARBA" id="ARBA00022801"/>
    </source>
</evidence>
<dbReference type="InterPro" id="IPR051601">
    <property type="entry name" value="Serine_prot/Carboxylest_S33"/>
</dbReference>
<evidence type="ECO:0000256" key="1">
    <source>
        <dbReference type="ARBA" id="ARBA00010088"/>
    </source>
</evidence>
<dbReference type="STRING" id="260086.SAMN05216207_1004157"/>
<evidence type="ECO:0000313" key="6">
    <source>
        <dbReference type="EMBL" id="SFM89625.1"/>
    </source>
</evidence>
<dbReference type="AlphaFoldDB" id="A0A1I4UL24"/>
<dbReference type="InterPro" id="IPR029058">
    <property type="entry name" value="AB_hydrolase_fold"/>
</dbReference>
<evidence type="ECO:0000313" key="7">
    <source>
        <dbReference type="Proteomes" id="UP000199614"/>
    </source>
</evidence>
<proteinExistence type="inferred from homology"/>
<protein>
    <submittedName>
        <fullName evidence="6">Alpha/beta hydrolase fold</fullName>
    </submittedName>
</protein>
<gene>
    <name evidence="6" type="ORF">SAMN05216207_1004157</name>
</gene>
<organism evidence="6 7">
    <name type="scientific">Pseudonocardia ammonioxydans</name>
    <dbReference type="NCBI Taxonomy" id="260086"/>
    <lineage>
        <taxon>Bacteria</taxon>
        <taxon>Bacillati</taxon>
        <taxon>Actinomycetota</taxon>
        <taxon>Actinomycetes</taxon>
        <taxon>Pseudonocardiales</taxon>
        <taxon>Pseudonocardiaceae</taxon>
        <taxon>Pseudonocardia</taxon>
    </lineage>
</organism>
<evidence type="ECO:0000256" key="2">
    <source>
        <dbReference type="ARBA" id="ARBA00022729"/>
    </source>
</evidence>
<sequence>MLPVMLPRLPRPRSGHAGHAVPPVRRAGRRRRGRVAGAVALAAAVTMLVGSCSGAGTSSEQQPAAQPAPELAQFYDQQLSWGPCADYARSDDDRQAFADPQFDCTRVTVPQDYAQPDGETMQIALLRKKATGNKIGSLFTDPGGPGASGTSFMASTGATWADNGLGDRFDLIGFDPRGTGASEPAIDCQTDEEVDDARTKVFADPSPAGVAAAEAFNKQFADHCTERTGADVLAHVGTRDVAQDMDVLRAAVGDEKMTYAGFSYGTELGTAYAEAFPQNVRALLLDGAVDPTQTTMDSTVKQNAGFQQAFDAFAADCTSKPNCPLGTDPAQATRAFQTIMQPLIDQPVPTSDGRMLSFNDAQTGVSQALYVSQLWPALQQGISQVANGNGDFLMTLADLYYQRDQQGRYTNMLEAFQAITCVNQPPLREPEEALELAQKADEAAPFRSTGRGPVGARDSCAFWPVPPTSEPHTPQVEGLPPVLVVSVTGDPATPYQAGVDLADQLGGSLLKVNGEQHTAALQGDPCVDRYAVDYLIDLKLPDEGAECTLAPA</sequence>
<keyword evidence="2" id="KW-0732">Signal</keyword>
<dbReference type="InterPro" id="IPR000073">
    <property type="entry name" value="AB_hydrolase_1"/>
</dbReference>
<dbReference type="SUPFAM" id="SSF53474">
    <property type="entry name" value="alpha/beta-Hydrolases"/>
    <property type="match status" value="1"/>
</dbReference>
<comment type="similarity">
    <text evidence="1">Belongs to the peptidase S33 family.</text>
</comment>
<dbReference type="Gene3D" id="3.40.50.1820">
    <property type="entry name" value="alpha/beta hydrolase"/>
    <property type="match status" value="1"/>
</dbReference>